<feature type="signal peptide" evidence="2">
    <location>
        <begin position="1"/>
        <end position="19"/>
    </location>
</feature>
<feature type="region of interest" description="Disordered" evidence="1">
    <location>
        <begin position="138"/>
        <end position="217"/>
    </location>
</feature>
<name>A0AA39CK73_9EURO</name>
<comment type="caution">
    <text evidence="3">The sequence shown here is derived from an EMBL/GenBank/DDBJ whole genome shotgun (WGS) entry which is preliminary data.</text>
</comment>
<protein>
    <submittedName>
        <fullName evidence="3">Uncharacterized protein</fullName>
    </submittedName>
</protein>
<evidence type="ECO:0000256" key="1">
    <source>
        <dbReference type="SAM" id="MobiDB-lite"/>
    </source>
</evidence>
<organism evidence="3 4">
    <name type="scientific">Cladophialophora chaetospira</name>
    <dbReference type="NCBI Taxonomy" id="386627"/>
    <lineage>
        <taxon>Eukaryota</taxon>
        <taxon>Fungi</taxon>
        <taxon>Dikarya</taxon>
        <taxon>Ascomycota</taxon>
        <taxon>Pezizomycotina</taxon>
        <taxon>Eurotiomycetes</taxon>
        <taxon>Chaetothyriomycetidae</taxon>
        <taxon>Chaetothyriales</taxon>
        <taxon>Herpotrichiellaceae</taxon>
        <taxon>Cladophialophora</taxon>
    </lineage>
</organism>
<keyword evidence="4" id="KW-1185">Reference proteome</keyword>
<dbReference type="EMBL" id="JAPDRK010000005">
    <property type="protein sequence ID" value="KAJ9612079.1"/>
    <property type="molecule type" value="Genomic_DNA"/>
</dbReference>
<proteinExistence type="predicted"/>
<evidence type="ECO:0000313" key="4">
    <source>
        <dbReference type="Proteomes" id="UP001172673"/>
    </source>
</evidence>
<feature type="chain" id="PRO_5041466011" evidence="2">
    <location>
        <begin position="20"/>
        <end position="217"/>
    </location>
</feature>
<evidence type="ECO:0000313" key="3">
    <source>
        <dbReference type="EMBL" id="KAJ9612079.1"/>
    </source>
</evidence>
<accession>A0AA39CK73</accession>
<gene>
    <name evidence="3" type="ORF">H2200_003674</name>
</gene>
<feature type="compositionally biased region" description="Acidic residues" evidence="1">
    <location>
        <begin position="191"/>
        <end position="217"/>
    </location>
</feature>
<dbReference type="Proteomes" id="UP001172673">
    <property type="component" value="Unassembled WGS sequence"/>
</dbReference>
<sequence>MVALPYFLFYAMLATLVACHPAAVSVTPGIERRSDISFACDCIDHWFKHGRIWIRASSTTGCMGLELVPKNIYALNALPKPDYVSNEIPNLICSLRQSKCQWSYSPLDFLSNSSSSDATTQQYQPPCENLGGLLDLLPPIPPFAEGPATPEESKLEASLSVKHARTVPEVPEAEAGKDDDSDSKAEKDDSSDSYDGEDSDSDEDDGDDQTGDVDDET</sequence>
<feature type="compositionally biased region" description="Basic and acidic residues" evidence="1">
    <location>
        <begin position="174"/>
        <end position="190"/>
    </location>
</feature>
<reference evidence="3" key="1">
    <citation type="submission" date="2022-10" db="EMBL/GenBank/DDBJ databases">
        <title>Culturing micro-colonial fungi from biological soil crusts in the Mojave desert and describing Neophaeococcomyces mojavensis, and introducing the new genera and species Taxawa tesnikishii.</title>
        <authorList>
            <person name="Kurbessoian T."/>
            <person name="Stajich J.E."/>
        </authorList>
    </citation>
    <scope>NUCLEOTIDE SEQUENCE</scope>
    <source>
        <strain evidence="3">TK_41</strain>
    </source>
</reference>
<evidence type="ECO:0000256" key="2">
    <source>
        <dbReference type="SAM" id="SignalP"/>
    </source>
</evidence>
<dbReference type="AlphaFoldDB" id="A0AA39CK73"/>
<keyword evidence="2" id="KW-0732">Signal</keyword>